<dbReference type="RefSeq" id="XP_013311548.1">
    <property type="nucleotide sequence ID" value="XM_013456094.1"/>
</dbReference>
<name>A0A0D2ET27_9EURO</name>
<dbReference type="EMBL" id="KN847322">
    <property type="protein sequence ID" value="KIW50964.1"/>
    <property type="molecule type" value="Genomic_DNA"/>
</dbReference>
<protein>
    <submittedName>
        <fullName evidence="2">Uncharacterized protein</fullName>
    </submittedName>
</protein>
<keyword evidence="3" id="KW-1185">Reference proteome</keyword>
<accession>A0A0D2ET27</accession>
<dbReference type="Proteomes" id="UP000054342">
    <property type="component" value="Unassembled WGS sequence"/>
</dbReference>
<evidence type="ECO:0000256" key="1">
    <source>
        <dbReference type="SAM" id="MobiDB-lite"/>
    </source>
</evidence>
<organism evidence="2 3">
    <name type="scientific">Exophiala xenobiotica</name>
    <dbReference type="NCBI Taxonomy" id="348802"/>
    <lineage>
        <taxon>Eukaryota</taxon>
        <taxon>Fungi</taxon>
        <taxon>Dikarya</taxon>
        <taxon>Ascomycota</taxon>
        <taxon>Pezizomycotina</taxon>
        <taxon>Eurotiomycetes</taxon>
        <taxon>Chaetothyriomycetidae</taxon>
        <taxon>Chaetothyriales</taxon>
        <taxon>Herpotrichiellaceae</taxon>
        <taxon>Exophiala</taxon>
    </lineage>
</organism>
<gene>
    <name evidence="2" type="ORF">PV05_09736</name>
</gene>
<feature type="compositionally biased region" description="Acidic residues" evidence="1">
    <location>
        <begin position="8"/>
        <end position="23"/>
    </location>
</feature>
<reference evidence="2 3" key="1">
    <citation type="submission" date="2015-01" db="EMBL/GenBank/DDBJ databases">
        <title>The Genome Sequence of Exophiala xenobiotica CBS118157.</title>
        <authorList>
            <consortium name="The Broad Institute Genomics Platform"/>
            <person name="Cuomo C."/>
            <person name="de Hoog S."/>
            <person name="Gorbushina A."/>
            <person name="Stielow B."/>
            <person name="Teixiera M."/>
            <person name="Abouelleil A."/>
            <person name="Chapman S.B."/>
            <person name="Priest M."/>
            <person name="Young S.K."/>
            <person name="Wortman J."/>
            <person name="Nusbaum C."/>
            <person name="Birren B."/>
        </authorList>
    </citation>
    <scope>NUCLEOTIDE SEQUENCE [LARGE SCALE GENOMIC DNA]</scope>
    <source>
        <strain evidence="2 3">CBS 118157</strain>
    </source>
</reference>
<feature type="region of interest" description="Disordered" evidence="1">
    <location>
        <begin position="1"/>
        <end position="62"/>
    </location>
</feature>
<dbReference type="AlphaFoldDB" id="A0A0D2ET27"/>
<dbReference type="HOGENOM" id="CLU_1283269_0_0_1"/>
<proteinExistence type="predicted"/>
<sequence length="215" mass="23061">MHSGSSQETEDSATSDSTDDSDREDQLFGPHHPKFAAQLVTDHQDRTSRATSESFSDGSAALRLEPGTQISLTHVSSQGTISQPIGRLAAYSDTRGHGQFRLGSDLALIKLDDEVPLPPNMYRSTTGGDAVQIEAINTKGLPPNTEVTIIAGTGYHLQGVVGRHDVTVSVDGINLTVTQIILTAPLGKRLAPLSGHQQLGINNSLNCFWIFWFLG</sequence>
<evidence type="ECO:0000313" key="2">
    <source>
        <dbReference type="EMBL" id="KIW50964.1"/>
    </source>
</evidence>
<dbReference type="GeneID" id="25331644"/>
<evidence type="ECO:0000313" key="3">
    <source>
        <dbReference type="Proteomes" id="UP000054342"/>
    </source>
</evidence>